<protein>
    <recommendedName>
        <fullName evidence="5">DUF1618 domain-containing protein</fullName>
    </recommendedName>
</protein>
<dbReference type="InParanoid" id="A0A0Q3GU40"/>
<evidence type="ECO:0000256" key="1">
    <source>
        <dbReference type="SAM" id="MobiDB-lite"/>
    </source>
</evidence>
<dbReference type="PANTHER" id="PTHR33085">
    <property type="entry name" value="OS12G0113100 PROTEIN-RELATED"/>
    <property type="match status" value="1"/>
</dbReference>
<reference evidence="2" key="2">
    <citation type="submission" date="2017-06" db="EMBL/GenBank/DDBJ databases">
        <title>WGS assembly of Brachypodium distachyon.</title>
        <authorList>
            <consortium name="The International Brachypodium Initiative"/>
            <person name="Lucas S."/>
            <person name="Harmon-Smith M."/>
            <person name="Lail K."/>
            <person name="Tice H."/>
            <person name="Grimwood J."/>
            <person name="Bruce D."/>
            <person name="Barry K."/>
            <person name="Shu S."/>
            <person name="Lindquist E."/>
            <person name="Wang M."/>
            <person name="Pitluck S."/>
            <person name="Vogel J.P."/>
            <person name="Garvin D.F."/>
            <person name="Mockler T.C."/>
            <person name="Schmutz J."/>
            <person name="Rokhsar D."/>
            <person name="Bevan M.W."/>
        </authorList>
    </citation>
    <scope>NUCLEOTIDE SEQUENCE</scope>
    <source>
        <strain evidence="2">Bd21</strain>
    </source>
</reference>
<feature type="region of interest" description="Disordered" evidence="1">
    <location>
        <begin position="147"/>
        <end position="168"/>
    </location>
</feature>
<dbReference type="Pfam" id="PF07893">
    <property type="entry name" value="DUF1668"/>
    <property type="match status" value="1"/>
</dbReference>
<dbReference type="AlphaFoldDB" id="A0A0Q3GU40"/>
<evidence type="ECO:0000313" key="4">
    <source>
        <dbReference type="Proteomes" id="UP000008810"/>
    </source>
</evidence>
<reference evidence="3" key="3">
    <citation type="submission" date="2018-08" db="UniProtKB">
        <authorList>
            <consortium name="EnsemblPlants"/>
        </authorList>
    </citation>
    <scope>IDENTIFICATION</scope>
    <source>
        <strain evidence="3">cv. Bd21</strain>
    </source>
</reference>
<dbReference type="EMBL" id="CM000880">
    <property type="protein sequence ID" value="KQK14488.2"/>
    <property type="molecule type" value="Genomic_DNA"/>
</dbReference>
<accession>A0A0Q3GU40</accession>
<organism evidence="2">
    <name type="scientific">Brachypodium distachyon</name>
    <name type="common">Purple false brome</name>
    <name type="synonym">Trachynia distachya</name>
    <dbReference type="NCBI Taxonomy" id="15368"/>
    <lineage>
        <taxon>Eukaryota</taxon>
        <taxon>Viridiplantae</taxon>
        <taxon>Streptophyta</taxon>
        <taxon>Embryophyta</taxon>
        <taxon>Tracheophyta</taxon>
        <taxon>Spermatophyta</taxon>
        <taxon>Magnoliopsida</taxon>
        <taxon>Liliopsida</taxon>
        <taxon>Poales</taxon>
        <taxon>Poaceae</taxon>
        <taxon>BOP clade</taxon>
        <taxon>Pooideae</taxon>
        <taxon>Stipodae</taxon>
        <taxon>Brachypodieae</taxon>
        <taxon>Brachypodium</taxon>
    </lineage>
</organism>
<dbReference type="InterPro" id="IPR012871">
    <property type="entry name" value="DUF1668_ORYSA"/>
</dbReference>
<reference evidence="2 3" key="1">
    <citation type="journal article" date="2010" name="Nature">
        <title>Genome sequencing and analysis of the model grass Brachypodium distachyon.</title>
        <authorList>
            <consortium name="International Brachypodium Initiative"/>
        </authorList>
    </citation>
    <scope>NUCLEOTIDE SEQUENCE [LARGE SCALE GENOMIC DNA]</scope>
    <source>
        <strain evidence="2 3">Bd21</strain>
    </source>
</reference>
<dbReference type="PANTHER" id="PTHR33085:SF52">
    <property type="entry name" value="DUF1618 DOMAIN-CONTAINING PROTEIN"/>
    <property type="match status" value="1"/>
</dbReference>
<evidence type="ECO:0008006" key="5">
    <source>
        <dbReference type="Google" id="ProtNLM"/>
    </source>
</evidence>
<name>A0A0Q3GU40_BRADI</name>
<feature type="region of interest" description="Disordered" evidence="1">
    <location>
        <begin position="1"/>
        <end position="27"/>
    </location>
</feature>
<gene>
    <name evidence="2" type="ORF">BRADI_1g16602v3</name>
</gene>
<proteinExistence type="predicted"/>
<evidence type="ECO:0000313" key="3">
    <source>
        <dbReference type="EnsemblPlants" id="KQK14488"/>
    </source>
</evidence>
<keyword evidence="4" id="KW-1185">Reference proteome</keyword>
<evidence type="ECO:0000313" key="2">
    <source>
        <dbReference type="EMBL" id="KQK14488.2"/>
    </source>
</evidence>
<dbReference type="Gramene" id="KQK14488">
    <property type="protein sequence ID" value="KQK14488"/>
    <property type="gene ID" value="BRADI_1g16602v3"/>
</dbReference>
<dbReference type="EnsemblPlants" id="KQK14488">
    <property type="protein sequence ID" value="KQK14488"/>
    <property type="gene ID" value="BRADI_1g16602v3"/>
</dbReference>
<sequence>MPKRRRQEPDNGGGAKMSRLSEKKKKKKKKNLYVVLDDWNKGYSMYKIDADDLHGTTQADGCFPWPAALRLAAPAPGRAMDSKIFIFTSPRCGHTPAFVYDAGTSALTLGPPLPAPLVGCFHISVATADNVLYGMSPYQMNQHHSFEAMSRTPPPPSAMEEDEDQTPPWSWSWKPVPSLPPFGADDTVTAYALHPDVFMSAHSHRCPRLPTGTALPFQGRGHYAADLDAWVGVRDDGRVCACQVVSRTGPATREPPEWKTVKDEKLFSNEVPAERRMMVSRPTLAYMGDDAATFCLAEFVVRRGVDLKHAVGDADGCLLRMSTFRLRYDHKGELHTAGLRTSSFLVSKHLWTVSPLVFWM</sequence>
<dbReference type="Proteomes" id="UP000008810">
    <property type="component" value="Chromosome 1"/>
</dbReference>